<comment type="caution">
    <text evidence="1">The sequence shown here is derived from an EMBL/GenBank/DDBJ whole genome shotgun (WGS) entry which is preliminary data.</text>
</comment>
<organism evidence="1">
    <name type="scientific">Planktothricoides sp. SpSt-374</name>
    <dbReference type="NCBI Taxonomy" id="2282167"/>
    <lineage>
        <taxon>Bacteria</taxon>
        <taxon>Bacillati</taxon>
        <taxon>Cyanobacteriota</taxon>
        <taxon>Cyanophyceae</taxon>
        <taxon>Oscillatoriophycideae</taxon>
        <taxon>Oscillatoriales</taxon>
        <taxon>Oscillatoriaceae</taxon>
        <taxon>Planktothricoides</taxon>
    </lineage>
</organism>
<name>A0A7C3VIT3_9CYAN</name>
<sequence>MCLKHYSQSHRLPNHQRRHQLHTHTVGDATIAASGQRAGWECLEILVKLNIILIYQINQLC</sequence>
<dbReference type="EMBL" id="DSPX01000066">
    <property type="protein sequence ID" value="HGG00377.1"/>
    <property type="molecule type" value="Genomic_DNA"/>
</dbReference>
<proteinExistence type="predicted"/>
<accession>A0A7C3VIT3</accession>
<dbReference type="AlphaFoldDB" id="A0A7C3VIT3"/>
<protein>
    <submittedName>
        <fullName evidence="1">Uncharacterized protein</fullName>
    </submittedName>
</protein>
<evidence type="ECO:0000313" key="1">
    <source>
        <dbReference type="EMBL" id="HGG00377.1"/>
    </source>
</evidence>
<reference evidence="1" key="1">
    <citation type="journal article" date="2020" name="mSystems">
        <title>Genome- and Community-Level Interaction Insights into Carbon Utilization and Element Cycling Functions of Hydrothermarchaeota in Hydrothermal Sediment.</title>
        <authorList>
            <person name="Zhou Z."/>
            <person name="Liu Y."/>
            <person name="Xu W."/>
            <person name="Pan J."/>
            <person name="Luo Z.H."/>
            <person name="Li M."/>
        </authorList>
    </citation>
    <scope>NUCLEOTIDE SEQUENCE [LARGE SCALE GENOMIC DNA]</scope>
    <source>
        <strain evidence="1">SpSt-374</strain>
    </source>
</reference>
<gene>
    <name evidence="1" type="ORF">ENR15_06925</name>
</gene>